<comment type="caution">
    <text evidence="6">The sequence shown here is derived from an EMBL/GenBank/DDBJ whole genome shotgun (WGS) entry which is preliminary data.</text>
</comment>
<dbReference type="InterPro" id="IPR023772">
    <property type="entry name" value="DNA-bd_HTH_TetR-type_CS"/>
</dbReference>
<dbReference type="RefSeq" id="WP_066519575.1">
    <property type="nucleotide sequence ID" value="NZ_CABMOF010000002.1"/>
</dbReference>
<reference evidence="6 7" key="1">
    <citation type="submission" date="2016-02" db="EMBL/GenBank/DDBJ databases">
        <authorList>
            <person name="Wen L."/>
            <person name="He K."/>
            <person name="Yang H."/>
        </authorList>
    </citation>
    <scope>NUCLEOTIDE SEQUENCE [LARGE SCALE GENOMIC DNA]</scope>
    <source>
        <strain evidence="6 7">DSM 22607</strain>
    </source>
</reference>
<keyword evidence="2 4" id="KW-0238">DNA-binding</keyword>
<evidence type="ECO:0000256" key="1">
    <source>
        <dbReference type="ARBA" id="ARBA00023015"/>
    </source>
</evidence>
<dbReference type="EMBL" id="LSZW01000060">
    <property type="protein sequence ID" value="KXK65642.1"/>
    <property type="molecule type" value="Genomic_DNA"/>
</dbReference>
<dbReference type="PROSITE" id="PS01081">
    <property type="entry name" value="HTH_TETR_1"/>
    <property type="match status" value="1"/>
</dbReference>
<dbReference type="PRINTS" id="PR00455">
    <property type="entry name" value="HTHTETR"/>
</dbReference>
<dbReference type="GO" id="GO:0000976">
    <property type="term" value="F:transcription cis-regulatory region binding"/>
    <property type="evidence" value="ECO:0007669"/>
    <property type="project" value="TreeGrafter"/>
</dbReference>
<evidence type="ECO:0000259" key="5">
    <source>
        <dbReference type="PROSITE" id="PS50977"/>
    </source>
</evidence>
<dbReference type="PANTHER" id="PTHR30055:SF234">
    <property type="entry name" value="HTH-TYPE TRANSCRIPTIONAL REGULATOR BETI"/>
    <property type="match status" value="1"/>
</dbReference>
<dbReference type="PROSITE" id="PS50977">
    <property type="entry name" value="HTH_TETR_2"/>
    <property type="match status" value="1"/>
</dbReference>
<name>A0A136Q4R1_9FIRM</name>
<proteinExistence type="predicted"/>
<keyword evidence="3" id="KW-0804">Transcription</keyword>
<dbReference type="InterPro" id="IPR009057">
    <property type="entry name" value="Homeodomain-like_sf"/>
</dbReference>
<dbReference type="AlphaFoldDB" id="A0A136Q4R1"/>
<evidence type="ECO:0000256" key="2">
    <source>
        <dbReference type="ARBA" id="ARBA00023125"/>
    </source>
</evidence>
<dbReference type="STRING" id="626937.HMPREF3293_01566"/>
<dbReference type="InterPro" id="IPR001647">
    <property type="entry name" value="HTH_TetR"/>
</dbReference>
<protein>
    <submittedName>
        <fullName evidence="6">Transcriptional regulator, TetR family</fullName>
    </submittedName>
</protein>
<evidence type="ECO:0000256" key="3">
    <source>
        <dbReference type="ARBA" id="ARBA00023163"/>
    </source>
</evidence>
<dbReference type="SUPFAM" id="SSF46689">
    <property type="entry name" value="Homeodomain-like"/>
    <property type="match status" value="1"/>
</dbReference>
<dbReference type="GO" id="GO:0003700">
    <property type="term" value="F:DNA-binding transcription factor activity"/>
    <property type="evidence" value="ECO:0007669"/>
    <property type="project" value="TreeGrafter"/>
</dbReference>
<evidence type="ECO:0000313" key="7">
    <source>
        <dbReference type="Proteomes" id="UP000070366"/>
    </source>
</evidence>
<gene>
    <name evidence="6" type="ORF">HMPREF3293_01566</name>
</gene>
<dbReference type="InterPro" id="IPR050109">
    <property type="entry name" value="HTH-type_TetR-like_transc_reg"/>
</dbReference>
<dbReference type="KEGG" id="cmiu:B1H56_10720"/>
<dbReference type="OrthoDB" id="9179041at2"/>
<feature type="domain" description="HTH tetR-type" evidence="5">
    <location>
        <begin position="7"/>
        <end position="67"/>
    </location>
</feature>
<feature type="DNA-binding region" description="H-T-H motif" evidence="4">
    <location>
        <begin position="30"/>
        <end position="49"/>
    </location>
</feature>
<evidence type="ECO:0000256" key="4">
    <source>
        <dbReference type="PROSITE-ProRule" id="PRU00335"/>
    </source>
</evidence>
<dbReference type="PANTHER" id="PTHR30055">
    <property type="entry name" value="HTH-TYPE TRANSCRIPTIONAL REGULATOR RUTR"/>
    <property type="match status" value="1"/>
</dbReference>
<organism evidence="6 7">
    <name type="scientific">Christensenella minuta</name>
    <dbReference type="NCBI Taxonomy" id="626937"/>
    <lineage>
        <taxon>Bacteria</taxon>
        <taxon>Bacillati</taxon>
        <taxon>Bacillota</taxon>
        <taxon>Clostridia</taxon>
        <taxon>Christensenellales</taxon>
        <taxon>Christensenellaceae</taxon>
        <taxon>Christensenella</taxon>
    </lineage>
</organism>
<accession>A0A136Q4R1</accession>
<keyword evidence="7" id="KW-1185">Reference proteome</keyword>
<sequence length="198" mass="21886">MAAKRTKSLKDRLIDATIRGIEKVGVENLSLRKIAADCGVTHATAYKYFENKQDLISVCCGRIAVRVQAYLARSMHDAPEPYVAMCKSYLRYMVRHPQFHALLHMSPLTKQAGDPVIRALPGSRYAAQSEMIRDFLGRCGVPAEEQFSLIQLISILLNGLIAVLTSRTAVYQGDDVSELVDVFVFGPLGLHPKNLPGV</sequence>
<keyword evidence="1" id="KW-0805">Transcription regulation</keyword>
<dbReference type="Pfam" id="PF00440">
    <property type="entry name" value="TetR_N"/>
    <property type="match status" value="1"/>
</dbReference>
<dbReference type="Proteomes" id="UP000070366">
    <property type="component" value="Unassembled WGS sequence"/>
</dbReference>
<evidence type="ECO:0000313" key="6">
    <source>
        <dbReference type="EMBL" id="KXK65642.1"/>
    </source>
</evidence>
<dbReference type="Gene3D" id="1.10.357.10">
    <property type="entry name" value="Tetracycline Repressor, domain 2"/>
    <property type="match status" value="1"/>
</dbReference>